<organism evidence="2 3">
    <name type="scientific">Helicobacter cappadocius</name>
    <dbReference type="NCBI Taxonomy" id="3063998"/>
    <lineage>
        <taxon>Bacteria</taxon>
        <taxon>Pseudomonadati</taxon>
        <taxon>Campylobacterota</taxon>
        <taxon>Epsilonproteobacteria</taxon>
        <taxon>Campylobacterales</taxon>
        <taxon>Helicobacteraceae</taxon>
        <taxon>Helicobacter</taxon>
    </lineage>
</organism>
<reference evidence="3" key="1">
    <citation type="submission" date="2023-07" db="EMBL/GenBank/DDBJ databases">
        <title>Unpublished Manusciprt.</title>
        <authorList>
            <person name="Aydin F."/>
            <person name="Tarhane S."/>
            <person name="Saticioglu I.B."/>
            <person name="Karakaya E."/>
            <person name="Abay S."/>
            <person name="Guran O."/>
            <person name="Bozkurt E."/>
            <person name="Uzum N."/>
            <person name="Olgun K."/>
            <person name="Jablonski D."/>
        </authorList>
    </citation>
    <scope>NUCLEOTIDE SEQUENCE [LARGE SCALE GENOMIC DNA]</scope>
    <source>
        <strain evidence="3">faydin-H75</strain>
    </source>
</reference>
<keyword evidence="1" id="KW-1133">Transmembrane helix</keyword>
<gene>
    <name evidence="2" type="ORF">Q5I04_03575</name>
</gene>
<evidence type="ECO:0000313" key="2">
    <source>
        <dbReference type="EMBL" id="MDO7252992.1"/>
    </source>
</evidence>
<dbReference type="EMBL" id="JAUPEV010000004">
    <property type="protein sequence ID" value="MDO7252992.1"/>
    <property type="molecule type" value="Genomic_DNA"/>
</dbReference>
<keyword evidence="1" id="KW-0812">Transmembrane</keyword>
<proteinExistence type="predicted"/>
<name>A0ABT8Z3A8_9HELI</name>
<evidence type="ECO:0000256" key="1">
    <source>
        <dbReference type="SAM" id="Phobius"/>
    </source>
</evidence>
<keyword evidence="3" id="KW-1185">Reference proteome</keyword>
<feature type="transmembrane region" description="Helical" evidence="1">
    <location>
        <begin position="88"/>
        <end position="111"/>
    </location>
</feature>
<protein>
    <submittedName>
        <fullName evidence="2">Uncharacterized protein</fullName>
    </submittedName>
</protein>
<dbReference type="Proteomes" id="UP001240777">
    <property type="component" value="Unassembled WGS sequence"/>
</dbReference>
<dbReference type="RefSeq" id="WP_305516835.1">
    <property type="nucleotide sequence ID" value="NZ_JAUPEV010000004.1"/>
</dbReference>
<feature type="transmembrane region" description="Helical" evidence="1">
    <location>
        <begin position="12"/>
        <end position="34"/>
    </location>
</feature>
<comment type="caution">
    <text evidence="2">The sequence shown here is derived from an EMBL/GenBank/DDBJ whole genome shotgun (WGS) entry which is preliminary data.</text>
</comment>
<feature type="transmembrane region" description="Helical" evidence="1">
    <location>
        <begin position="61"/>
        <end position="81"/>
    </location>
</feature>
<keyword evidence="1" id="KW-0472">Membrane</keyword>
<feature type="transmembrane region" description="Helical" evidence="1">
    <location>
        <begin position="139"/>
        <end position="158"/>
    </location>
</feature>
<evidence type="ECO:0000313" key="3">
    <source>
        <dbReference type="Proteomes" id="UP001240777"/>
    </source>
</evidence>
<sequence length="266" mass="30822">MKFLNPIAKTIVFTLFLIFLLFIIRVSFVLYVGIYEHFMGDVGFYEVIKNLGIGLQYDNRYIAFFAIIYLVISEFIILFPSYARFSNIYAYIIFALCLFLGISEMLFYQIYTDGFNTTLFEFINNDTIAIIKTGFSGQYGVIIKILIWIIGSIAYCIFFKKTLKIFECFLTIAKKSVYMVIVFIGVLNICALLYTLSVKNKLDDTLLPPKDVFLKRTQHGFLRNLYKVLGSFNDNKSLAKMNFSTEKELKIAQNYFNITPPPPELH</sequence>
<feature type="transmembrane region" description="Helical" evidence="1">
    <location>
        <begin position="178"/>
        <end position="196"/>
    </location>
</feature>
<accession>A0ABT8Z3A8</accession>